<proteinExistence type="inferred from homology"/>
<comment type="function">
    <text evidence="7">Part of the RFC clamp loader complex which loads the PCNA sliding clamp onto DNA.</text>
</comment>
<dbReference type="Pfam" id="PF00004">
    <property type="entry name" value="AAA"/>
    <property type="match status" value="1"/>
</dbReference>
<dbReference type="RefSeq" id="WP_020962139.1">
    <property type="nucleotide sequence ID" value="NZ_CP007493.1"/>
</dbReference>
<dbReference type="CDD" id="cd18140">
    <property type="entry name" value="HLD_clamp_RFC"/>
    <property type="match status" value="1"/>
</dbReference>
<evidence type="ECO:0000256" key="6">
    <source>
        <dbReference type="ARBA" id="ARBA00032141"/>
    </source>
</evidence>
<dbReference type="PANTHER" id="PTHR23389:SF6">
    <property type="entry name" value="REPLICATION FACTOR C SUBUNIT 1"/>
    <property type="match status" value="1"/>
</dbReference>
<dbReference type="NCBIfam" id="NF003229">
    <property type="entry name" value="PRK04195.1-5"/>
    <property type="match status" value="1"/>
</dbReference>
<evidence type="ECO:0000256" key="5">
    <source>
        <dbReference type="ARBA" id="ARBA00022840"/>
    </source>
</evidence>
<dbReference type="SUPFAM" id="SSF52540">
    <property type="entry name" value="P-loop containing nucleoside triphosphate hydrolases"/>
    <property type="match status" value="1"/>
</dbReference>
<feature type="domain" description="AAA+ ATPase" evidence="8">
    <location>
        <begin position="47"/>
        <end position="170"/>
    </location>
</feature>
<dbReference type="PANTHER" id="PTHR23389">
    <property type="entry name" value="CHROMOSOME TRANSMISSION FIDELITY FACTOR 18"/>
    <property type="match status" value="1"/>
</dbReference>
<evidence type="ECO:0000313" key="10">
    <source>
        <dbReference type="Proteomes" id="UP000266720"/>
    </source>
</evidence>
<dbReference type="STRING" id="697581.TCARB_1523"/>
<dbReference type="HAMAP" id="MF_01508">
    <property type="entry name" value="RfcL"/>
    <property type="match status" value="1"/>
</dbReference>
<dbReference type="InterPro" id="IPR023935">
    <property type="entry name" value="Rep_factor-C_lsu"/>
</dbReference>
<evidence type="ECO:0000256" key="2">
    <source>
        <dbReference type="ARBA" id="ARBA00014793"/>
    </source>
</evidence>
<accession>A0A3G1A8K9</accession>
<dbReference type="Proteomes" id="UP000266720">
    <property type="component" value="Chromosome"/>
</dbReference>
<dbReference type="GO" id="GO:0016887">
    <property type="term" value="F:ATP hydrolysis activity"/>
    <property type="evidence" value="ECO:0007669"/>
    <property type="project" value="InterPro"/>
</dbReference>
<dbReference type="GeneID" id="16573093"/>
<name>A0A3G1A8K9_9CREN</name>
<reference evidence="10" key="1">
    <citation type="book" date="2010" name="EXTREMOPHILES" publisher="0:0-0">
        <title>Complete genome sequences of ten hyperthermophilic archaea reveal their metabolic capabilities and possible ecological roles.</title>
        <editorList>
            <person name="?"/>
        </editorList>
        <authorList>
            <person name="Ravin N.V."/>
            <person name="Mardanov A.V."/>
            <person name="Bonch-Osmolovskaya E.A."/>
            <person name="Skryabin K.G."/>
        </authorList>
    </citation>
    <scope>NUCLEOTIDE SEQUENCE [LARGE SCALE GENOMIC DNA]</scope>
    <source>
        <strain evidence="10">1505</strain>
    </source>
</reference>
<evidence type="ECO:0000256" key="1">
    <source>
        <dbReference type="ARBA" id="ARBA00006878"/>
    </source>
</evidence>
<dbReference type="EMBL" id="CP007493">
    <property type="protein sequence ID" value="AJB42565.1"/>
    <property type="molecule type" value="Genomic_DNA"/>
</dbReference>
<dbReference type="CDD" id="cd00009">
    <property type="entry name" value="AAA"/>
    <property type="match status" value="1"/>
</dbReference>
<dbReference type="InterPro" id="IPR027417">
    <property type="entry name" value="P-loop_NTPase"/>
</dbReference>
<dbReference type="Gene3D" id="3.40.50.300">
    <property type="entry name" value="P-loop containing nucleotide triphosphate hydrolases"/>
    <property type="match status" value="1"/>
</dbReference>
<dbReference type="InterPro" id="IPR003593">
    <property type="entry name" value="AAA+_ATPase"/>
</dbReference>
<evidence type="ECO:0000313" key="9">
    <source>
        <dbReference type="EMBL" id="AJB42565.1"/>
    </source>
</evidence>
<dbReference type="GO" id="GO:0006260">
    <property type="term" value="P:DNA replication"/>
    <property type="evidence" value="ECO:0007669"/>
    <property type="project" value="UniProtKB-UniRule"/>
</dbReference>
<evidence type="ECO:0000256" key="7">
    <source>
        <dbReference type="HAMAP-Rule" id="MF_01508"/>
    </source>
</evidence>
<dbReference type="InterPro" id="IPR003959">
    <property type="entry name" value="ATPase_AAA_core"/>
</dbReference>
<keyword evidence="4 7" id="KW-0547">Nucleotide-binding</keyword>
<keyword evidence="5 7" id="KW-0067">ATP-binding</keyword>
<dbReference type="Pfam" id="PF21960">
    <property type="entry name" value="RCF1-5-like_lid"/>
    <property type="match status" value="1"/>
</dbReference>
<dbReference type="GO" id="GO:0003689">
    <property type="term" value="F:DNA clamp loader activity"/>
    <property type="evidence" value="ECO:0007669"/>
    <property type="project" value="UniProtKB-UniRule"/>
</dbReference>
<dbReference type="KEGG" id="tcb:TCARB_1523"/>
<evidence type="ECO:0000256" key="4">
    <source>
        <dbReference type="ARBA" id="ARBA00022741"/>
    </source>
</evidence>
<dbReference type="GeneID" id="25406922"/>
<keyword evidence="3 7" id="KW-0235">DNA replication</keyword>
<evidence type="ECO:0000256" key="3">
    <source>
        <dbReference type="ARBA" id="ARBA00022705"/>
    </source>
</evidence>
<dbReference type="InterPro" id="IPR047854">
    <property type="entry name" value="RFC_lid"/>
</dbReference>
<organism evidence="9 10">
    <name type="scientific">Thermofilum adornatum 1505</name>
    <dbReference type="NCBI Taxonomy" id="697581"/>
    <lineage>
        <taxon>Archaea</taxon>
        <taxon>Thermoproteota</taxon>
        <taxon>Thermoprotei</taxon>
        <taxon>Thermofilales</taxon>
        <taxon>Thermofilaceae</taxon>
        <taxon>Thermofilum</taxon>
    </lineage>
</organism>
<dbReference type="SMART" id="SM00382">
    <property type="entry name" value="AAA"/>
    <property type="match status" value="1"/>
</dbReference>
<dbReference type="Gene3D" id="1.10.8.60">
    <property type="match status" value="1"/>
</dbReference>
<gene>
    <name evidence="7" type="primary">rfcL</name>
    <name evidence="9" type="ORF">TCARB_1523</name>
</gene>
<sequence length="421" mass="47943">MSTSEPRLEVPWVEKYRPSKIAEVVNNEDAKKKYVAWINAWLRGKPQKKAALLYGPPGSGKTSIVHATAREFNWELIELNASDVRSREALRQRVSGALDTGSVFGYQGKIILLDEVDGISTREDAGGLQAILELIEKTRWPIVLTANDPWDPKLRTLRDACELIEFKKIGKRDVVKVLESICQKEKIECPKEVLSAIADNSKGDLRAAINDLQSIALGKKTLSVADLQVLGDRAEQENMFEIVRTVLTAKSPEQALSVTRLPSLDYEMLLQWLSENIPYQYEQSLQAIADAYNALSWADIMLSRMKREQQWSLLSYALELMTAGVSSSRERPPFKFVKYSFPEKIRILARQKEKFEEYRKVVREASSRLHVSTSKFRTEVQPYLQVILEEDEEEGKMILRSLGIPENKINVVFKTEEKAHS</sequence>
<dbReference type="GO" id="GO:0005524">
    <property type="term" value="F:ATP binding"/>
    <property type="evidence" value="ECO:0007669"/>
    <property type="project" value="UniProtKB-UniRule"/>
</dbReference>
<dbReference type="AlphaFoldDB" id="A0A3G1A8K9"/>
<comment type="similarity">
    <text evidence="1 7">Belongs to the activator 1 small subunits family. RfcL subfamily.</text>
</comment>
<protein>
    <recommendedName>
        <fullName evidence="2 7">Replication factor C large subunit</fullName>
        <shortName evidence="7">RFC large subunit</shortName>
    </recommendedName>
    <alternativeName>
        <fullName evidence="6 7">Clamp loader large subunit</fullName>
    </alternativeName>
</protein>
<evidence type="ECO:0000259" key="8">
    <source>
        <dbReference type="SMART" id="SM00382"/>
    </source>
</evidence>
<feature type="binding site" evidence="7">
    <location>
        <begin position="55"/>
        <end position="62"/>
    </location>
    <ligand>
        <name>ATP</name>
        <dbReference type="ChEBI" id="CHEBI:30616"/>
    </ligand>
</feature>
<comment type="subunit">
    <text evidence="7">Heteromultimer composed of small subunits (RfcS) and large subunits (RfcL).</text>
</comment>